<dbReference type="EMBL" id="DVHH01000178">
    <property type="protein sequence ID" value="HIR55422.1"/>
    <property type="molecule type" value="Genomic_DNA"/>
</dbReference>
<evidence type="ECO:0000313" key="1">
    <source>
        <dbReference type="EMBL" id="HIR55422.1"/>
    </source>
</evidence>
<accession>A0A9D1DM73</accession>
<dbReference type="InterPro" id="IPR015231">
    <property type="entry name" value="DUF1934"/>
</dbReference>
<comment type="caution">
    <text evidence="1">The sequence shown here is derived from an EMBL/GenBank/DDBJ whole genome shotgun (WGS) entry which is preliminary data.</text>
</comment>
<gene>
    <name evidence="1" type="ORF">IAD36_07515</name>
</gene>
<dbReference type="Proteomes" id="UP000824238">
    <property type="component" value="Unassembled WGS sequence"/>
</dbReference>
<dbReference type="Gene3D" id="2.40.128.20">
    <property type="match status" value="1"/>
</dbReference>
<protein>
    <submittedName>
        <fullName evidence="1">DUF1934 domain-containing protein</fullName>
    </submittedName>
</protein>
<organism evidence="1 2">
    <name type="scientific">Candidatus Scatomorpha intestinigallinarum</name>
    <dbReference type="NCBI Taxonomy" id="2840923"/>
    <lineage>
        <taxon>Bacteria</taxon>
        <taxon>Bacillati</taxon>
        <taxon>Bacillota</taxon>
        <taxon>Clostridia</taxon>
        <taxon>Eubacteriales</taxon>
        <taxon>Candidatus Scatomorpha</taxon>
    </lineage>
</organism>
<reference evidence="1" key="2">
    <citation type="journal article" date="2021" name="PeerJ">
        <title>Extensive microbial diversity within the chicken gut microbiome revealed by metagenomics and culture.</title>
        <authorList>
            <person name="Gilroy R."/>
            <person name="Ravi A."/>
            <person name="Getino M."/>
            <person name="Pursley I."/>
            <person name="Horton D.L."/>
            <person name="Alikhan N.F."/>
            <person name="Baker D."/>
            <person name="Gharbi K."/>
            <person name="Hall N."/>
            <person name="Watson M."/>
            <person name="Adriaenssens E.M."/>
            <person name="Foster-Nyarko E."/>
            <person name="Jarju S."/>
            <person name="Secka A."/>
            <person name="Antonio M."/>
            <person name="Oren A."/>
            <person name="Chaudhuri R.R."/>
            <person name="La Ragione R."/>
            <person name="Hildebrand F."/>
            <person name="Pallen M.J."/>
        </authorList>
    </citation>
    <scope>NUCLEOTIDE SEQUENCE</scope>
    <source>
        <strain evidence="1">ChiGjej3B3-7149</strain>
    </source>
</reference>
<dbReference type="InterPro" id="IPR012674">
    <property type="entry name" value="Calycin"/>
</dbReference>
<proteinExistence type="predicted"/>
<name>A0A9D1DM73_9FIRM</name>
<dbReference type="Pfam" id="PF09148">
    <property type="entry name" value="DUF1934"/>
    <property type="match status" value="1"/>
</dbReference>
<reference evidence="1" key="1">
    <citation type="submission" date="2020-10" db="EMBL/GenBank/DDBJ databases">
        <authorList>
            <person name="Gilroy R."/>
        </authorList>
    </citation>
    <scope>NUCLEOTIDE SEQUENCE</scope>
    <source>
        <strain evidence="1">ChiGjej3B3-7149</strain>
    </source>
</reference>
<dbReference type="AlphaFoldDB" id="A0A9D1DM73"/>
<dbReference type="SUPFAM" id="SSF50814">
    <property type="entry name" value="Lipocalins"/>
    <property type="match status" value="1"/>
</dbReference>
<evidence type="ECO:0000313" key="2">
    <source>
        <dbReference type="Proteomes" id="UP000824238"/>
    </source>
</evidence>
<sequence>MKDVIISITGVQNFTQGSDDTVELVTEGKYSYRDGRGELSYMESELTGMQGTRTSFTFGPDEVVLSREGTLTSKMVFREGTKNTFLYDTPFGSATMGLDTHRIHSTMGPRGGEMEIDYVVDFDHAVVGRNKFRINVREQGGAADGKSC</sequence>